<evidence type="ECO:0000256" key="1">
    <source>
        <dbReference type="ARBA" id="ARBA00011063"/>
    </source>
</evidence>
<feature type="active site" description="Proton donor" evidence="6">
    <location>
        <position position="117"/>
    </location>
</feature>
<evidence type="ECO:0000256" key="4">
    <source>
        <dbReference type="ARBA" id="ARBA00022912"/>
    </source>
</evidence>
<evidence type="ECO:0000313" key="8">
    <source>
        <dbReference type="EMBL" id="QRQ82447.1"/>
    </source>
</evidence>
<dbReference type="Proteomes" id="UP000653156">
    <property type="component" value="Chromosome"/>
</dbReference>
<feature type="active site" description="Nucleophile" evidence="6">
    <location>
        <position position="9"/>
    </location>
</feature>
<dbReference type="KEGG" id="ptes:JQU52_03300"/>
<dbReference type="PRINTS" id="PR00719">
    <property type="entry name" value="LMWPTPASE"/>
</dbReference>
<evidence type="ECO:0000256" key="3">
    <source>
        <dbReference type="ARBA" id="ARBA00022801"/>
    </source>
</evidence>
<protein>
    <recommendedName>
        <fullName evidence="2">protein-tyrosine-phosphatase</fullName>
        <ecNumber evidence="2">3.1.3.48</ecNumber>
    </recommendedName>
</protein>
<comment type="catalytic activity">
    <reaction evidence="5">
        <text>O-phospho-L-tyrosyl-[protein] + H2O = L-tyrosyl-[protein] + phosphate</text>
        <dbReference type="Rhea" id="RHEA:10684"/>
        <dbReference type="Rhea" id="RHEA-COMP:10136"/>
        <dbReference type="Rhea" id="RHEA-COMP:20101"/>
        <dbReference type="ChEBI" id="CHEBI:15377"/>
        <dbReference type="ChEBI" id="CHEBI:43474"/>
        <dbReference type="ChEBI" id="CHEBI:46858"/>
        <dbReference type="ChEBI" id="CHEBI:61978"/>
        <dbReference type="EC" id="3.1.3.48"/>
    </reaction>
</comment>
<dbReference type="PANTHER" id="PTHR11717:SF31">
    <property type="entry name" value="LOW MOLECULAR WEIGHT PROTEIN-TYROSINE-PHOSPHATASE ETP-RELATED"/>
    <property type="match status" value="1"/>
</dbReference>
<proteinExistence type="inferred from homology"/>
<sequence>MFNRILVVCIGNICRSPTAERLLRQRLPEHTVDSAGLSALVGNPADAAANTVAAQHQLSLAGHQARQLDVEICQQYDLILVMEQGHVDMVCQLLPAARSKTMLFGQWLPHGQKEIADPYRQSTEMFLHVYQQMAKAADLWSEKLKHNLS</sequence>
<dbReference type="InterPro" id="IPR023485">
    <property type="entry name" value="Ptyr_pPase"/>
</dbReference>
<dbReference type="CDD" id="cd16343">
    <property type="entry name" value="LMWPTP"/>
    <property type="match status" value="1"/>
</dbReference>
<dbReference type="InterPro" id="IPR050438">
    <property type="entry name" value="LMW_PTPase"/>
</dbReference>
<keyword evidence="4" id="KW-0904">Protein phosphatase</keyword>
<dbReference type="GO" id="GO:0004725">
    <property type="term" value="F:protein tyrosine phosphatase activity"/>
    <property type="evidence" value="ECO:0007669"/>
    <property type="project" value="UniProtKB-EC"/>
</dbReference>
<name>A0A892ZKX4_9NEIS</name>
<dbReference type="PANTHER" id="PTHR11717">
    <property type="entry name" value="LOW MOLECULAR WEIGHT PROTEIN TYROSINE PHOSPHATASE"/>
    <property type="match status" value="1"/>
</dbReference>
<keyword evidence="9" id="KW-1185">Reference proteome</keyword>
<evidence type="ECO:0000313" key="9">
    <source>
        <dbReference type="Proteomes" id="UP000653156"/>
    </source>
</evidence>
<dbReference type="SUPFAM" id="SSF52788">
    <property type="entry name" value="Phosphotyrosine protein phosphatases I"/>
    <property type="match status" value="1"/>
</dbReference>
<dbReference type="InterPro" id="IPR017867">
    <property type="entry name" value="Tyr_phospatase_low_mol_wt"/>
</dbReference>
<dbReference type="EC" id="3.1.3.48" evidence="2"/>
<reference evidence="8" key="1">
    <citation type="submission" date="2021-02" db="EMBL/GenBank/DDBJ databases">
        <title>Neisseriaceae sp. 26B isolated from the cloaca of a Common Toad-headed Turtle (Mesoclemmys nasuta).</title>
        <authorList>
            <person name="Spergser J."/>
            <person name="Busse H.-J."/>
        </authorList>
    </citation>
    <scope>NUCLEOTIDE SEQUENCE</scope>
    <source>
        <strain evidence="8">26B</strain>
    </source>
</reference>
<dbReference type="InterPro" id="IPR036196">
    <property type="entry name" value="Ptyr_pPase_sf"/>
</dbReference>
<dbReference type="FunFam" id="3.40.50.2300:FF:000041">
    <property type="entry name" value="Low molecular weight protein-tyrosine-phosphatase"/>
    <property type="match status" value="1"/>
</dbReference>
<dbReference type="Pfam" id="PF01451">
    <property type="entry name" value="LMWPc"/>
    <property type="match status" value="1"/>
</dbReference>
<dbReference type="AlphaFoldDB" id="A0A892ZKX4"/>
<evidence type="ECO:0000259" key="7">
    <source>
        <dbReference type="SMART" id="SM00226"/>
    </source>
</evidence>
<dbReference type="SMART" id="SM00226">
    <property type="entry name" value="LMWPc"/>
    <property type="match status" value="1"/>
</dbReference>
<accession>A0A892ZKX4</accession>
<organism evidence="8 9">
    <name type="scientific">Paralysiella testudinis</name>
    <dbReference type="NCBI Taxonomy" id="2809020"/>
    <lineage>
        <taxon>Bacteria</taxon>
        <taxon>Pseudomonadati</taxon>
        <taxon>Pseudomonadota</taxon>
        <taxon>Betaproteobacteria</taxon>
        <taxon>Neisseriales</taxon>
        <taxon>Neisseriaceae</taxon>
        <taxon>Paralysiella</taxon>
    </lineage>
</organism>
<evidence type="ECO:0000256" key="6">
    <source>
        <dbReference type="PIRSR" id="PIRSR617867-1"/>
    </source>
</evidence>
<dbReference type="RefSeq" id="WP_230339730.1">
    <property type="nucleotide sequence ID" value="NZ_CP069798.1"/>
</dbReference>
<evidence type="ECO:0000256" key="2">
    <source>
        <dbReference type="ARBA" id="ARBA00013064"/>
    </source>
</evidence>
<dbReference type="EMBL" id="CP069798">
    <property type="protein sequence ID" value="QRQ82447.1"/>
    <property type="molecule type" value="Genomic_DNA"/>
</dbReference>
<feature type="domain" description="Phosphotyrosine protein phosphatase I" evidence="7">
    <location>
        <begin position="3"/>
        <end position="143"/>
    </location>
</feature>
<evidence type="ECO:0000256" key="5">
    <source>
        <dbReference type="ARBA" id="ARBA00051722"/>
    </source>
</evidence>
<gene>
    <name evidence="8" type="ORF">JQU52_03300</name>
</gene>
<comment type="similarity">
    <text evidence="1">Belongs to the low molecular weight phosphotyrosine protein phosphatase family.</text>
</comment>
<feature type="active site" evidence="6">
    <location>
        <position position="15"/>
    </location>
</feature>
<keyword evidence="3" id="KW-0378">Hydrolase</keyword>
<dbReference type="Gene3D" id="3.40.50.2300">
    <property type="match status" value="1"/>
</dbReference>